<dbReference type="GO" id="GO:0006351">
    <property type="term" value="P:DNA-templated transcription"/>
    <property type="evidence" value="ECO:0007669"/>
    <property type="project" value="UniProtKB-UniRule"/>
</dbReference>
<reference evidence="9 10" key="1">
    <citation type="journal article" date="2021" name="Nat. Commun.">
        <title>Incipient diploidization of the medicinal plant Perilla within 10,000 years.</title>
        <authorList>
            <person name="Zhang Y."/>
            <person name="Shen Q."/>
            <person name="Leng L."/>
            <person name="Zhang D."/>
            <person name="Chen S."/>
            <person name="Shi Y."/>
            <person name="Ning Z."/>
            <person name="Chen S."/>
        </authorList>
    </citation>
    <scope>NUCLEOTIDE SEQUENCE [LARGE SCALE GENOMIC DNA]</scope>
    <source>
        <strain evidence="10">cv. PC099</strain>
    </source>
</reference>
<evidence type="ECO:0000256" key="3">
    <source>
        <dbReference type="ARBA" id="ARBA00023242"/>
    </source>
</evidence>
<name>A0AAD4IS69_PERFH</name>
<keyword evidence="3 4" id="KW-0539">Nucleus</keyword>
<dbReference type="InterPro" id="IPR014978">
    <property type="entry name" value="Gln-Leu-Gln_QLQ"/>
</dbReference>
<comment type="caution">
    <text evidence="9">The sequence shown here is derived from an EMBL/GenBank/DDBJ whole genome shotgun (WGS) entry which is preliminary data.</text>
</comment>
<dbReference type="Proteomes" id="UP001190926">
    <property type="component" value="Unassembled WGS sequence"/>
</dbReference>
<comment type="domain">
    <text evidence="5">The QLQ domain and WRC domain may be involved in protein-protein interaction and DNA-binding, respectively.</text>
</comment>
<feature type="short sequence motif" description="Bipartite nuclear localization signal" evidence="4">
    <location>
        <begin position="204"/>
        <end position="214"/>
    </location>
</feature>
<evidence type="ECO:0000313" key="9">
    <source>
        <dbReference type="EMBL" id="KAH6820191.1"/>
    </source>
</evidence>
<protein>
    <recommendedName>
        <fullName evidence="5">Growth-regulating factor</fullName>
    </recommendedName>
</protein>
<dbReference type="PANTHER" id="PTHR31602">
    <property type="entry name" value="GROWTH-REGULATING FACTOR 5"/>
    <property type="match status" value="1"/>
</dbReference>
<evidence type="ECO:0000256" key="1">
    <source>
        <dbReference type="ARBA" id="ARBA00004123"/>
    </source>
</evidence>
<comment type="function">
    <text evidence="5">Transcription activator.</text>
</comment>
<feature type="region of interest" description="Disordered" evidence="6">
    <location>
        <begin position="348"/>
        <end position="367"/>
    </location>
</feature>
<feature type="short sequence motif" description="Bipartite nuclear localization signal" evidence="4">
    <location>
        <begin position="232"/>
        <end position="239"/>
    </location>
</feature>
<evidence type="ECO:0000313" key="10">
    <source>
        <dbReference type="Proteomes" id="UP001190926"/>
    </source>
</evidence>
<feature type="compositionally biased region" description="Basic and acidic residues" evidence="6">
    <location>
        <begin position="357"/>
        <end position="367"/>
    </location>
</feature>
<dbReference type="GO" id="GO:0005524">
    <property type="term" value="F:ATP binding"/>
    <property type="evidence" value="ECO:0007669"/>
    <property type="project" value="UniProtKB-UniRule"/>
</dbReference>
<dbReference type="GO" id="GO:0006355">
    <property type="term" value="P:regulation of DNA-templated transcription"/>
    <property type="evidence" value="ECO:0007669"/>
    <property type="project" value="InterPro"/>
</dbReference>
<feature type="domain" description="WRC" evidence="8">
    <location>
        <begin position="199"/>
        <end position="243"/>
    </location>
</feature>
<comment type="subcellular location">
    <subcellularLocation>
        <location evidence="1 4 5">Nucleus</location>
    </subcellularLocation>
</comment>
<evidence type="ECO:0000256" key="5">
    <source>
        <dbReference type="RuleBase" id="RU367127"/>
    </source>
</evidence>
<dbReference type="InterPro" id="IPR014977">
    <property type="entry name" value="WRC_dom"/>
</dbReference>
<dbReference type="GO" id="GO:0099402">
    <property type="term" value="P:plant organ development"/>
    <property type="evidence" value="ECO:0007669"/>
    <property type="project" value="UniProtKB-ARBA"/>
</dbReference>
<proteinExistence type="inferred from homology"/>
<feature type="compositionally biased region" description="Polar residues" evidence="6">
    <location>
        <begin position="249"/>
        <end position="263"/>
    </location>
</feature>
<keyword evidence="5" id="KW-0805">Transcription regulation</keyword>
<dbReference type="SMART" id="SM00951">
    <property type="entry name" value="QLQ"/>
    <property type="match status" value="1"/>
</dbReference>
<comment type="similarity">
    <text evidence="2 5">Belongs to the GRF family.</text>
</comment>
<evidence type="ECO:0000256" key="4">
    <source>
        <dbReference type="PROSITE-ProRule" id="PRU01002"/>
    </source>
</evidence>
<evidence type="ECO:0000259" key="8">
    <source>
        <dbReference type="PROSITE" id="PS51667"/>
    </source>
</evidence>
<dbReference type="AlphaFoldDB" id="A0AAD4IS69"/>
<organism evidence="9 10">
    <name type="scientific">Perilla frutescens var. hirtella</name>
    <name type="common">Perilla citriodora</name>
    <name type="synonym">Perilla setoyensis</name>
    <dbReference type="NCBI Taxonomy" id="608512"/>
    <lineage>
        <taxon>Eukaryota</taxon>
        <taxon>Viridiplantae</taxon>
        <taxon>Streptophyta</taxon>
        <taxon>Embryophyta</taxon>
        <taxon>Tracheophyta</taxon>
        <taxon>Spermatophyta</taxon>
        <taxon>Magnoliopsida</taxon>
        <taxon>eudicotyledons</taxon>
        <taxon>Gunneridae</taxon>
        <taxon>Pentapetalae</taxon>
        <taxon>asterids</taxon>
        <taxon>lamiids</taxon>
        <taxon>Lamiales</taxon>
        <taxon>Lamiaceae</taxon>
        <taxon>Nepetoideae</taxon>
        <taxon>Elsholtzieae</taxon>
        <taxon>Perilla</taxon>
    </lineage>
</organism>
<keyword evidence="10" id="KW-1185">Reference proteome</keyword>
<dbReference type="Pfam" id="PF08879">
    <property type="entry name" value="WRC"/>
    <property type="match status" value="1"/>
</dbReference>
<dbReference type="InterPro" id="IPR031137">
    <property type="entry name" value="GRF"/>
</dbReference>
<dbReference type="PROSITE" id="PS51667">
    <property type="entry name" value="WRC"/>
    <property type="match status" value="1"/>
</dbReference>
<keyword evidence="5" id="KW-0010">Activator</keyword>
<evidence type="ECO:0000256" key="6">
    <source>
        <dbReference type="SAM" id="MobiDB-lite"/>
    </source>
</evidence>
<dbReference type="GO" id="GO:0005634">
    <property type="term" value="C:nucleus"/>
    <property type="evidence" value="ECO:0007669"/>
    <property type="project" value="UniProtKB-SubCell"/>
</dbReference>
<evidence type="ECO:0000259" key="7">
    <source>
        <dbReference type="PROSITE" id="PS51666"/>
    </source>
</evidence>
<feature type="domain" description="QLQ" evidence="7">
    <location>
        <begin position="133"/>
        <end position="168"/>
    </location>
</feature>
<dbReference type="PROSITE" id="PS51666">
    <property type="entry name" value="QLQ"/>
    <property type="match status" value="1"/>
</dbReference>
<sequence length="511" mass="54818">MDFRVVDSLVCSNSATAAPNNGGSLASETDADVNKLRLYGSAFLIKETTAAEDDLPAAKVARLSSCGSDLAKVPLQQCDNGGVLSQPHQQMLSFSAHNAPPLAFPFVRSSSGYGCGGVNATSMHGVLSGVRGPFTSSQWMELEQQALIFKYITANVPIPSYLLIPIRKALESSGFSCFSLLRPNALGWGGFHLGFSKTDPEPGRCRRTDGKKWRCSRDAVADQKYCERHMNRGRHRSRKPVEGQPGLHSATTTNGKPTPTSSVVPAGGASKSFSLLHHHQQTNNQTSGKTSIDRCRVDKETATREYQHTAVVATAAPKMCFKDNQQNAYMEFGSVCSDSLLNPLNRSSSLVTSRSHGNHEDESKSEHALRQFIDEWPKSLRSSTASPTNKKLSAYPLSLSREFEATQMGLSVGSIASEQSQRQRNSWVPISWEPSVGGPLGEALHTTSNSAGECKNNKALNLMEPLGVLRGAFNSIAVSSPGAESSKALDGATFCNGLIGTGLMLPSLPAL</sequence>
<feature type="region of interest" description="Disordered" evidence="6">
    <location>
        <begin position="228"/>
        <end position="269"/>
    </location>
</feature>
<gene>
    <name evidence="9" type="ORF">C2S53_002222</name>
</gene>
<keyword evidence="5" id="KW-0804">Transcription</keyword>
<dbReference type="PANTHER" id="PTHR31602:SF42">
    <property type="entry name" value="GROWTH-REGULATING FACTOR 2"/>
    <property type="match status" value="1"/>
</dbReference>
<dbReference type="EMBL" id="SDAM02004199">
    <property type="protein sequence ID" value="KAH6820191.1"/>
    <property type="molecule type" value="Genomic_DNA"/>
</dbReference>
<dbReference type="Pfam" id="PF08880">
    <property type="entry name" value="QLQ"/>
    <property type="match status" value="1"/>
</dbReference>
<evidence type="ECO:0000256" key="2">
    <source>
        <dbReference type="ARBA" id="ARBA00008122"/>
    </source>
</evidence>
<accession>A0AAD4IS69</accession>